<dbReference type="RefSeq" id="XP_007931496.1">
    <property type="nucleotide sequence ID" value="XM_007933305.1"/>
</dbReference>
<dbReference type="VEuPathDB" id="FungiDB:MYCFIDRAFT_200152"/>
<dbReference type="EMBL" id="KB446564">
    <property type="protein sequence ID" value="EME77707.1"/>
    <property type="molecule type" value="Genomic_DNA"/>
</dbReference>
<gene>
    <name evidence="2" type="ORF">MYCFIDRAFT_200152</name>
</gene>
<protein>
    <submittedName>
        <fullName evidence="2">Uncharacterized protein</fullName>
    </submittedName>
</protein>
<dbReference type="AlphaFoldDB" id="M3AJS0"/>
<reference evidence="2 3" key="1">
    <citation type="journal article" date="2012" name="PLoS Pathog.">
        <title>Diverse lifestyles and strategies of plant pathogenesis encoded in the genomes of eighteen Dothideomycetes fungi.</title>
        <authorList>
            <person name="Ohm R.A."/>
            <person name="Feau N."/>
            <person name="Henrissat B."/>
            <person name="Schoch C.L."/>
            <person name="Horwitz B.A."/>
            <person name="Barry K.W."/>
            <person name="Condon B.J."/>
            <person name="Copeland A.C."/>
            <person name="Dhillon B."/>
            <person name="Glaser F."/>
            <person name="Hesse C.N."/>
            <person name="Kosti I."/>
            <person name="LaButti K."/>
            <person name="Lindquist E.A."/>
            <person name="Lucas S."/>
            <person name="Salamov A.A."/>
            <person name="Bradshaw R.E."/>
            <person name="Ciuffetti L."/>
            <person name="Hamelin R.C."/>
            <person name="Kema G.H.J."/>
            <person name="Lawrence C."/>
            <person name="Scott J.A."/>
            <person name="Spatafora J.W."/>
            <person name="Turgeon B.G."/>
            <person name="de Wit P.J.G.M."/>
            <person name="Zhong S."/>
            <person name="Goodwin S.B."/>
            <person name="Grigoriev I.V."/>
        </authorList>
    </citation>
    <scope>NUCLEOTIDE SEQUENCE [LARGE SCALE GENOMIC DNA]</scope>
    <source>
        <strain evidence="2 3">CIRAD86</strain>
    </source>
</reference>
<evidence type="ECO:0000313" key="2">
    <source>
        <dbReference type="EMBL" id="EME77707.1"/>
    </source>
</evidence>
<dbReference type="GeneID" id="19335849"/>
<keyword evidence="3" id="KW-1185">Reference proteome</keyword>
<evidence type="ECO:0000256" key="1">
    <source>
        <dbReference type="SAM" id="MobiDB-lite"/>
    </source>
</evidence>
<dbReference type="OrthoDB" id="3650196at2759"/>
<feature type="region of interest" description="Disordered" evidence="1">
    <location>
        <begin position="1"/>
        <end position="23"/>
    </location>
</feature>
<name>M3AJS0_PSEFD</name>
<dbReference type="Proteomes" id="UP000016932">
    <property type="component" value="Unassembled WGS sequence"/>
</dbReference>
<feature type="region of interest" description="Disordered" evidence="1">
    <location>
        <begin position="223"/>
        <end position="243"/>
    </location>
</feature>
<evidence type="ECO:0000313" key="3">
    <source>
        <dbReference type="Proteomes" id="UP000016932"/>
    </source>
</evidence>
<sequence length="481" mass="53649">MADSSPPRAEENTKANRHGNGECPILSCDFGKGPGKEKNRHDVFAHLRKKHYITDLPQRPQSAVSFVEHNKACLEHFGKWADEHGVEHEGEKFFKYAIAPVKRNPPKKAKVQAGVAAGGSAVGFPPTQTPHQPENVLPSSVIPAGVAAGGSAFAFPPMRAPYRPENVLPASVIPAGVAAGGSAVGFPPMQALYQPETFLPPSIVPADTPWYGQRRAALLYPESADGEEEENDEEDDDCSAIPDNAEYGIVPEEKPELSHIISQLRAGSRSLTSTLPELRRILDQGLHHQLIDAFVSVLGGRVRVSDLRHDSAYRSLLLALLILHASETSRSGHFPTSLITKIETYRLWLTQQSDLDCPHHLYKLYCGGYRAENGFFDVMYGIYVEVMTRTNIETVPLIDFRSIVTELGGEEEGKHAAAFRDQYRELLIKDYELLKTCLIKAMKAWLEDYSHFNQAFFQHLVFELDAEEEARDRMRRERQVQ</sequence>
<organism evidence="2 3">
    <name type="scientific">Pseudocercospora fijiensis (strain CIRAD86)</name>
    <name type="common">Black leaf streak disease fungus</name>
    <name type="synonym">Mycosphaerella fijiensis</name>
    <dbReference type="NCBI Taxonomy" id="383855"/>
    <lineage>
        <taxon>Eukaryota</taxon>
        <taxon>Fungi</taxon>
        <taxon>Dikarya</taxon>
        <taxon>Ascomycota</taxon>
        <taxon>Pezizomycotina</taxon>
        <taxon>Dothideomycetes</taxon>
        <taxon>Dothideomycetidae</taxon>
        <taxon>Mycosphaerellales</taxon>
        <taxon>Mycosphaerellaceae</taxon>
        <taxon>Pseudocercospora</taxon>
    </lineage>
</organism>
<accession>M3AJS0</accession>
<dbReference type="HOGENOM" id="CLU_567568_0_0_1"/>
<dbReference type="KEGG" id="pfj:MYCFIDRAFT_200152"/>
<feature type="compositionally biased region" description="Acidic residues" evidence="1">
    <location>
        <begin position="224"/>
        <end position="238"/>
    </location>
</feature>
<proteinExistence type="predicted"/>